<feature type="compositionally biased region" description="Polar residues" evidence="2">
    <location>
        <begin position="794"/>
        <end position="814"/>
    </location>
</feature>
<dbReference type="InParanoid" id="A0A0C3H151"/>
<evidence type="ECO:0000259" key="3">
    <source>
        <dbReference type="Pfam" id="PF08639"/>
    </source>
</evidence>
<reference evidence="4 5" key="1">
    <citation type="submission" date="2014-04" db="EMBL/GenBank/DDBJ databases">
        <authorList>
            <consortium name="DOE Joint Genome Institute"/>
            <person name="Kuo A."/>
            <person name="Martino E."/>
            <person name="Perotto S."/>
            <person name="Kohler A."/>
            <person name="Nagy L.G."/>
            <person name="Floudas D."/>
            <person name="Copeland A."/>
            <person name="Barry K.W."/>
            <person name="Cichocki N."/>
            <person name="Veneault-Fourrey C."/>
            <person name="LaButti K."/>
            <person name="Lindquist E.A."/>
            <person name="Lipzen A."/>
            <person name="Lundell T."/>
            <person name="Morin E."/>
            <person name="Murat C."/>
            <person name="Sun H."/>
            <person name="Tunlid A."/>
            <person name="Henrissat B."/>
            <person name="Grigoriev I.V."/>
            <person name="Hibbett D.S."/>
            <person name="Martin F."/>
            <person name="Nordberg H.P."/>
            <person name="Cantor M.N."/>
            <person name="Hua S.X."/>
        </authorList>
    </citation>
    <scope>NUCLEOTIDE SEQUENCE [LARGE SCALE GENOMIC DNA]</scope>
    <source>
        <strain evidence="4 5">Zn</strain>
    </source>
</reference>
<evidence type="ECO:0000313" key="4">
    <source>
        <dbReference type="EMBL" id="KIN01931.1"/>
    </source>
</evidence>
<dbReference type="GO" id="GO:0031261">
    <property type="term" value="C:DNA replication preinitiation complex"/>
    <property type="evidence" value="ECO:0007669"/>
    <property type="project" value="TreeGrafter"/>
</dbReference>
<dbReference type="FunCoup" id="A0A0C3H151">
    <property type="interactions" value="79"/>
</dbReference>
<keyword evidence="1" id="KW-0175">Coiled coil</keyword>
<feature type="coiled-coil region" evidence="1">
    <location>
        <begin position="291"/>
        <end position="318"/>
    </location>
</feature>
<name>A0A0C3H151_OIDMZ</name>
<dbReference type="InterPro" id="IPR013948">
    <property type="entry name" value="DNA_replication_reg_Sld3_C"/>
</dbReference>
<evidence type="ECO:0000313" key="5">
    <source>
        <dbReference type="Proteomes" id="UP000054321"/>
    </source>
</evidence>
<protein>
    <recommendedName>
        <fullName evidence="3">DNA replication regulator Sld3 C-terminal domain-containing protein</fullName>
    </recommendedName>
</protein>
<dbReference type="GO" id="GO:0006270">
    <property type="term" value="P:DNA replication initiation"/>
    <property type="evidence" value="ECO:0007669"/>
    <property type="project" value="InterPro"/>
</dbReference>
<dbReference type="EMBL" id="KN832875">
    <property type="protein sequence ID" value="KIN01931.1"/>
    <property type="molecule type" value="Genomic_DNA"/>
</dbReference>
<dbReference type="Gene3D" id="1.20.58.2130">
    <property type="match status" value="1"/>
</dbReference>
<dbReference type="PANTHER" id="PTHR28067">
    <property type="entry name" value="DNA REPLICATION REGULATOR SLD3"/>
    <property type="match status" value="1"/>
</dbReference>
<proteinExistence type="predicted"/>
<organism evidence="4 5">
    <name type="scientific">Oidiodendron maius (strain Zn)</name>
    <dbReference type="NCBI Taxonomy" id="913774"/>
    <lineage>
        <taxon>Eukaryota</taxon>
        <taxon>Fungi</taxon>
        <taxon>Dikarya</taxon>
        <taxon>Ascomycota</taxon>
        <taxon>Pezizomycotina</taxon>
        <taxon>Leotiomycetes</taxon>
        <taxon>Leotiomycetes incertae sedis</taxon>
        <taxon>Myxotrichaceae</taxon>
        <taxon>Oidiodendron</taxon>
    </lineage>
</organism>
<dbReference type="Proteomes" id="UP000054321">
    <property type="component" value="Unassembled WGS sequence"/>
</dbReference>
<evidence type="ECO:0000256" key="1">
    <source>
        <dbReference type="SAM" id="Coils"/>
    </source>
</evidence>
<dbReference type="STRING" id="913774.A0A0C3H151"/>
<accession>A0A0C3H151</accession>
<feature type="domain" description="DNA replication regulator Sld3 C-terminal" evidence="3">
    <location>
        <begin position="215"/>
        <end position="751"/>
    </location>
</feature>
<sequence>MEDLLKDPFAVKPYPSPTIKPRTLHPLLLLPRSHLPLSSLDISPFPGGLPQSRLFESHVKILELEERMGSQPVVLIARLDDGLSLYAVEREARGLYVLLHLGSWVDLQQLRATAVAARQDLSKASDRLIAFNTISRATPLVAPESSKYSKKKRLAIEAIQSMIKRPSTTLQTEATSTEAHATPLSQECAGHSLPQERLEVNPSQDDAAPPTASGIFENVRTQYFEALYLSKASLAYFAKGPLSRARAAFHLDYDSTLDMAEHIAFLESLIMSTTVIDKKYRDGVPGYVSSIDILDQSANEAKQDAEKMKKRRTNKKMKPGKSGLYPMEDLLIRRWWASHDDEADLAAPGTSRQDLAKTRISQLRIRETQLQMIIILEVLALQPLASALEETDTSLPVALLQSADSSEKRKAAKAKPLEHLSMLIDVHIDRLCIWQSIALETIKTPLDGAASQGGKAGASSTSGNADNMLRDFCVEVILPFFAARLPDRCATINRKLGGPVIASPKPKLHTTASISSLLSRPGAATKRPVLTKQRRSLQRVLTDERERRSVSNGPGRSISLMRSATAPVVPGLKREASEAPSLGSIPFADAQLVQASRGGVLNSKRFSRREVDMSSLAPKVATKNKLQVNIEAELKEAISALKKPNRELAGKTLVEIAEKRSALAPHARKSKKPVHNPLFQGVQITATPKANRRKDIFAETQRAGVRQDAEDADLGAIPPSSLPMIPQSVTRPFREENTKNPLFSIQATPTRKSSSNLTPGGNGFLSVTPNEDACQALSPLQLGRSNNRLFNLASETNAPPSSWSSQGVQETPAKQKSEAMLVHSHPTLSTPLSGKENVGSRGDVSNSLKAKFDQKKEDSIYKALGWDEADDIDDLA</sequence>
<dbReference type="OrthoDB" id="5395343at2759"/>
<dbReference type="InterPro" id="IPR042511">
    <property type="entry name" value="Sld3"/>
</dbReference>
<dbReference type="PANTHER" id="PTHR28067:SF1">
    <property type="entry name" value="DNA REPLICATION REGULATOR SLD3"/>
    <property type="match status" value="1"/>
</dbReference>
<gene>
    <name evidence="4" type="ORF">OIDMADRAFT_161619</name>
</gene>
<evidence type="ECO:0000256" key="2">
    <source>
        <dbReference type="SAM" id="MobiDB-lite"/>
    </source>
</evidence>
<dbReference type="Pfam" id="PF08639">
    <property type="entry name" value="Sld3_STD"/>
    <property type="match status" value="1"/>
</dbReference>
<dbReference type="AlphaFoldDB" id="A0A0C3H151"/>
<dbReference type="HOGENOM" id="CLU_006240_0_0_1"/>
<keyword evidence="5" id="KW-1185">Reference proteome</keyword>
<reference evidence="5" key="2">
    <citation type="submission" date="2015-01" db="EMBL/GenBank/DDBJ databases">
        <title>Evolutionary Origins and Diversification of the Mycorrhizal Mutualists.</title>
        <authorList>
            <consortium name="DOE Joint Genome Institute"/>
            <consortium name="Mycorrhizal Genomics Consortium"/>
            <person name="Kohler A."/>
            <person name="Kuo A."/>
            <person name="Nagy L.G."/>
            <person name="Floudas D."/>
            <person name="Copeland A."/>
            <person name="Barry K.W."/>
            <person name="Cichocki N."/>
            <person name="Veneault-Fourrey C."/>
            <person name="LaButti K."/>
            <person name="Lindquist E.A."/>
            <person name="Lipzen A."/>
            <person name="Lundell T."/>
            <person name="Morin E."/>
            <person name="Murat C."/>
            <person name="Riley R."/>
            <person name="Ohm R."/>
            <person name="Sun H."/>
            <person name="Tunlid A."/>
            <person name="Henrissat B."/>
            <person name="Grigoriev I.V."/>
            <person name="Hibbett D.S."/>
            <person name="Martin F."/>
        </authorList>
    </citation>
    <scope>NUCLEOTIDE SEQUENCE [LARGE SCALE GENOMIC DNA]</scope>
    <source>
        <strain evidence="5">Zn</strain>
    </source>
</reference>
<feature type="region of interest" description="Disordered" evidence="2">
    <location>
        <begin position="794"/>
        <end position="852"/>
    </location>
</feature>